<dbReference type="PANTHER" id="PTHR37166:SF1">
    <property type="entry name" value="PROTEIN FLAG"/>
    <property type="match status" value="1"/>
</dbReference>
<evidence type="ECO:0000313" key="2">
    <source>
        <dbReference type="Proteomes" id="UP000252357"/>
    </source>
</evidence>
<name>A0A368L3Q6_9BURK</name>
<keyword evidence="2" id="KW-1185">Reference proteome</keyword>
<dbReference type="InterPro" id="IPR005186">
    <property type="entry name" value="FlaG"/>
</dbReference>
<proteinExistence type="predicted"/>
<reference evidence="1 2" key="1">
    <citation type="journal article" date="2018" name="Int. J. Syst. Evol. Microbiol.">
        <title>Parvibium lacunae gen. nov., sp. nov., a new member of the family Alcaligenaceae isolated from a freshwater pond.</title>
        <authorList>
            <person name="Chen W.M."/>
            <person name="Xie P.B."/>
            <person name="Hsu M.Y."/>
            <person name="Sheu S.Y."/>
        </authorList>
    </citation>
    <scope>NUCLEOTIDE SEQUENCE [LARGE SCALE GENOMIC DNA]</scope>
    <source>
        <strain evidence="1 2">KMB9</strain>
    </source>
</reference>
<dbReference type="Gene3D" id="3.30.160.170">
    <property type="entry name" value="FlaG-like"/>
    <property type="match status" value="1"/>
</dbReference>
<dbReference type="InterPro" id="IPR035924">
    <property type="entry name" value="FlaG-like_sf"/>
</dbReference>
<sequence>MSLSPVNPRPLGSSAISRSEPVAKTAKLETNNVIADAMEQLQTTASPQVDSEKLRAAVATANEFLKPVASNLQFAIDSDSGRTIVKVIDTTTNETLRQIPSPEMLAISKALGRFQGLFVEQKA</sequence>
<dbReference type="SUPFAM" id="SSF160214">
    <property type="entry name" value="FlaG-like"/>
    <property type="match status" value="1"/>
</dbReference>
<organism evidence="1 2">
    <name type="scientific">Parvibium lacunae</name>
    <dbReference type="NCBI Taxonomy" id="1888893"/>
    <lineage>
        <taxon>Bacteria</taxon>
        <taxon>Pseudomonadati</taxon>
        <taxon>Pseudomonadota</taxon>
        <taxon>Betaproteobacteria</taxon>
        <taxon>Burkholderiales</taxon>
        <taxon>Alcaligenaceae</taxon>
        <taxon>Parvibium</taxon>
    </lineage>
</organism>
<keyword evidence="1" id="KW-0966">Cell projection</keyword>
<comment type="caution">
    <text evidence="1">The sequence shown here is derived from an EMBL/GenBank/DDBJ whole genome shotgun (WGS) entry which is preliminary data.</text>
</comment>
<accession>A0A368L3Q6</accession>
<dbReference type="Proteomes" id="UP000252357">
    <property type="component" value="Unassembled WGS sequence"/>
</dbReference>
<evidence type="ECO:0000313" key="1">
    <source>
        <dbReference type="EMBL" id="RCS58221.1"/>
    </source>
</evidence>
<dbReference type="RefSeq" id="WP_114402305.1">
    <property type="nucleotide sequence ID" value="NZ_QPGB01000002.1"/>
</dbReference>
<dbReference type="PANTHER" id="PTHR37166">
    <property type="entry name" value="PROTEIN FLAG"/>
    <property type="match status" value="1"/>
</dbReference>
<dbReference type="AlphaFoldDB" id="A0A368L3Q6"/>
<keyword evidence="1" id="KW-0282">Flagellum</keyword>
<protein>
    <submittedName>
        <fullName evidence="1">Flagellar protein</fullName>
    </submittedName>
</protein>
<dbReference type="EMBL" id="QPGB01000002">
    <property type="protein sequence ID" value="RCS58221.1"/>
    <property type="molecule type" value="Genomic_DNA"/>
</dbReference>
<keyword evidence="1" id="KW-0969">Cilium</keyword>
<dbReference type="OrthoDB" id="8565152at2"/>
<dbReference type="Pfam" id="PF03646">
    <property type="entry name" value="FlaG"/>
    <property type="match status" value="1"/>
</dbReference>
<gene>
    <name evidence="1" type="ORF">DU000_05185</name>
</gene>